<dbReference type="RefSeq" id="XP_007866476.1">
    <property type="nucleotide sequence ID" value="XM_007868285.1"/>
</dbReference>
<evidence type="ECO:0000256" key="1">
    <source>
        <dbReference type="SAM" id="MobiDB-lite"/>
    </source>
</evidence>
<reference evidence="2 3" key="1">
    <citation type="journal article" date="2012" name="Science">
        <title>The Paleozoic origin of enzymatic lignin decomposition reconstructed from 31 fungal genomes.</title>
        <authorList>
            <person name="Floudas D."/>
            <person name="Binder M."/>
            <person name="Riley R."/>
            <person name="Barry K."/>
            <person name="Blanchette R.A."/>
            <person name="Henrissat B."/>
            <person name="Martinez A.T."/>
            <person name="Otillar R."/>
            <person name="Spatafora J.W."/>
            <person name="Yadav J.S."/>
            <person name="Aerts A."/>
            <person name="Benoit I."/>
            <person name="Boyd A."/>
            <person name="Carlson A."/>
            <person name="Copeland A."/>
            <person name="Coutinho P.M."/>
            <person name="de Vries R.P."/>
            <person name="Ferreira P."/>
            <person name="Findley K."/>
            <person name="Foster B."/>
            <person name="Gaskell J."/>
            <person name="Glotzer D."/>
            <person name="Gorecki P."/>
            <person name="Heitman J."/>
            <person name="Hesse C."/>
            <person name="Hori C."/>
            <person name="Igarashi K."/>
            <person name="Jurgens J.A."/>
            <person name="Kallen N."/>
            <person name="Kersten P."/>
            <person name="Kohler A."/>
            <person name="Kuees U."/>
            <person name="Kumar T.K.A."/>
            <person name="Kuo A."/>
            <person name="LaButti K."/>
            <person name="Larrondo L.F."/>
            <person name="Lindquist E."/>
            <person name="Ling A."/>
            <person name="Lombard V."/>
            <person name="Lucas S."/>
            <person name="Lundell T."/>
            <person name="Martin R."/>
            <person name="McLaughlin D.J."/>
            <person name="Morgenstern I."/>
            <person name="Morin E."/>
            <person name="Murat C."/>
            <person name="Nagy L.G."/>
            <person name="Nolan M."/>
            <person name="Ohm R.A."/>
            <person name="Patyshakuliyeva A."/>
            <person name="Rokas A."/>
            <person name="Ruiz-Duenas F.J."/>
            <person name="Sabat G."/>
            <person name="Salamov A."/>
            <person name="Samejima M."/>
            <person name="Schmutz J."/>
            <person name="Slot J.C."/>
            <person name="St John F."/>
            <person name="Stenlid J."/>
            <person name="Sun H."/>
            <person name="Sun S."/>
            <person name="Syed K."/>
            <person name="Tsang A."/>
            <person name="Wiebenga A."/>
            <person name="Young D."/>
            <person name="Pisabarro A."/>
            <person name="Eastwood D.C."/>
            <person name="Martin F."/>
            <person name="Cullen D."/>
            <person name="Grigoriev I.V."/>
            <person name="Hibbett D.S."/>
        </authorList>
    </citation>
    <scope>NUCLEOTIDE SEQUENCE [LARGE SCALE GENOMIC DNA]</scope>
    <source>
        <strain evidence="2 3">ATCC 11539</strain>
    </source>
</reference>
<dbReference type="EMBL" id="KB469302">
    <property type="protein sequence ID" value="EPQ55339.1"/>
    <property type="molecule type" value="Genomic_DNA"/>
</dbReference>
<sequence>MTLHQFRRTFSDSGPPPKRNRTKSVRFVQEPEIKYFSCSTPSYPSTPGKSSIPWPVSFPVDLNDNTSTGPELTQHPWSALEWDDPCADIPEQLIRGRVQHSTDDNLLYDTDSREDADNDREELALSRSLATSLPMAIPRAGPSYN</sequence>
<gene>
    <name evidence="2" type="ORF">GLOTRDRAFT_116258</name>
</gene>
<feature type="region of interest" description="Disordered" evidence="1">
    <location>
        <begin position="1"/>
        <end position="24"/>
    </location>
</feature>
<dbReference type="OrthoDB" id="10614320at2759"/>
<keyword evidence="3" id="KW-1185">Reference proteome</keyword>
<proteinExistence type="predicted"/>
<feature type="region of interest" description="Disordered" evidence="1">
    <location>
        <begin position="96"/>
        <end position="124"/>
    </location>
</feature>
<dbReference type="GeneID" id="19300155"/>
<protein>
    <submittedName>
        <fullName evidence="2">Uncharacterized protein</fullName>
    </submittedName>
</protein>
<feature type="non-terminal residue" evidence="2">
    <location>
        <position position="145"/>
    </location>
</feature>
<dbReference type="HOGENOM" id="CLU_1791454_0_0_1"/>
<organism evidence="2 3">
    <name type="scientific">Gloeophyllum trabeum (strain ATCC 11539 / FP-39264 / Madison 617)</name>
    <name type="common">Brown rot fungus</name>
    <dbReference type="NCBI Taxonomy" id="670483"/>
    <lineage>
        <taxon>Eukaryota</taxon>
        <taxon>Fungi</taxon>
        <taxon>Dikarya</taxon>
        <taxon>Basidiomycota</taxon>
        <taxon>Agaricomycotina</taxon>
        <taxon>Agaricomycetes</taxon>
        <taxon>Gloeophyllales</taxon>
        <taxon>Gloeophyllaceae</taxon>
        <taxon>Gloeophyllum</taxon>
    </lineage>
</organism>
<name>S7RQY9_GLOTA</name>
<dbReference type="KEGG" id="gtr:GLOTRDRAFT_116258"/>
<evidence type="ECO:0000313" key="2">
    <source>
        <dbReference type="EMBL" id="EPQ55339.1"/>
    </source>
</evidence>
<evidence type="ECO:0000313" key="3">
    <source>
        <dbReference type="Proteomes" id="UP000030669"/>
    </source>
</evidence>
<accession>S7RQY9</accession>
<dbReference type="AlphaFoldDB" id="S7RQY9"/>
<dbReference type="Proteomes" id="UP000030669">
    <property type="component" value="Unassembled WGS sequence"/>
</dbReference>